<feature type="compositionally biased region" description="Polar residues" evidence="14">
    <location>
        <begin position="660"/>
        <end position="673"/>
    </location>
</feature>
<evidence type="ECO:0000256" key="13">
    <source>
        <dbReference type="SAM" id="Coils"/>
    </source>
</evidence>
<dbReference type="GO" id="GO:0008270">
    <property type="term" value="F:zinc ion binding"/>
    <property type="evidence" value="ECO:0007669"/>
    <property type="project" value="UniProtKB-KW"/>
</dbReference>
<evidence type="ECO:0000313" key="18">
    <source>
        <dbReference type="Proteomes" id="UP000678393"/>
    </source>
</evidence>
<evidence type="ECO:0000256" key="4">
    <source>
        <dbReference type="ARBA" id="ARBA00022490"/>
    </source>
</evidence>
<comment type="caution">
    <text evidence="17">The sequence shown here is derived from an EMBL/GenBank/DDBJ whole genome shotgun (WGS) entry which is preliminary data.</text>
</comment>
<evidence type="ECO:0000256" key="8">
    <source>
        <dbReference type="ARBA" id="ARBA00022837"/>
    </source>
</evidence>
<keyword evidence="18" id="KW-1185">Reference proteome</keyword>
<dbReference type="InterPro" id="IPR002017">
    <property type="entry name" value="Spectrin_repeat"/>
</dbReference>
<dbReference type="AlphaFoldDB" id="A0A8S3YPZ4"/>
<dbReference type="InterPro" id="IPR000433">
    <property type="entry name" value="Znf_ZZ"/>
</dbReference>
<dbReference type="Gene3D" id="1.10.238.10">
    <property type="entry name" value="EF-hand"/>
    <property type="match status" value="2"/>
</dbReference>
<keyword evidence="11" id="KW-0206">Cytoskeleton</keyword>
<dbReference type="SUPFAM" id="SSF47473">
    <property type="entry name" value="EF-hand"/>
    <property type="match status" value="2"/>
</dbReference>
<dbReference type="PROSITE" id="PS01159">
    <property type="entry name" value="WW_DOMAIN_1"/>
    <property type="match status" value="1"/>
</dbReference>
<dbReference type="InterPro" id="IPR015153">
    <property type="entry name" value="EF-hand_dom_typ1"/>
</dbReference>
<dbReference type="InterPro" id="IPR043145">
    <property type="entry name" value="Znf_ZZ_sf"/>
</dbReference>
<keyword evidence="10" id="KW-0009">Actin-binding</keyword>
<dbReference type="CDD" id="cd00201">
    <property type="entry name" value="WW"/>
    <property type="match status" value="1"/>
</dbReference>
<dbReference type="Pfam" id="PF00569">
    <property type="entry name" value="ZZ"/>
    <property type="match status" value="1"/>
</dbReference>
<comment type="subcellular location">
    <subcellularLocation>
        <location evidence="2">Cell membrane</location>
        <location evidence="2">Sarcolemma</location>
        <topology evidence="2">Peripheral membrane protein</topology>
        <orientation evidence="2">Cytoplasmic side</orientation>
    </subcellularLocation>
    <subcellularLocation>
        <location evidence="1">Cytoplasm</location>
        <location evidence="1">Cytoskeleton</location>
    </subcellularLocation>
</comment>
<dbReference type="Pfam" id="PF00435">
    <property type="entry name" value="Spectrin"/>
    <property type="match status" value="1"/>
</dbReference>
<feature type="domain" description="ZZ-type" evidence="16">
    <location>
        <begin position="561"/>
        <end position="617"/>
    </location>
</feature>
<dbReference type="PROSITE" id="PS50135">
    <property type="entry name" value="ZF_ZZ_2"/>
    <property type="match status" value="1"/>
</dbReference>
<evidence type="ECO:0008006" key="19">
    <source>
        <dbReference type="Google" id="ProtNLM"/>
    </source>
</evidence>
<dbReference type="InterPro" id="IPR050774">
    <property type="entry name" value="KCMF1/Dystrophin"/>
</dbReference>
<feature type="domain" description="WW" evidence="15">
    <location>
        <begin position="319"/>
        <end position="352"/>
    </location>
</feature>
<feature type="compositionally biased region" description="Low complexity" evidence="14">
    <location>
        <begin position="844"/>
        <end position="865"/>
    </location>
</feature>
<dbReference type="Pfam" id="PF09068">
    <property type="entry name" value="EF-hand_2"/>
    <property type="match status" value="1"/>
</dbReference>
<dbReference type="CDD" id="cd16242">
    <property type="entry name" value="EFh_DMD_like"/>
    <property type="match status" value="1"/>
</dbReference>
<dbReference type="FunFam" id="2.20.70.10:FF:000004">
    <property type="entry name" value="dystrophin isoform X1"/>
    <property type="match status" value="1"/>
</dbReference>
<accession>A0A8S3YPZ4</accession>
<name>A0A8S3YPZ4_9EUPU</name>
<evidence type="ECO:0000259" key="15">
    <source>
        <dbReference type="PROSITE" id="PS50020"/>
    </source>
</evidence>
<dbReference type="GO" id="GO:0003779">
    <property type="term" value="F:actin binding"/>
    <property type="evidence" value="ECO:0007669"/>
    <property type="project" value="UniProtKB-KW"/>
</dbReference>
<evidence type="ECO:0000256" key="6">
    <source>
        <dbReference type="ARBA" id="ARBA00022771"/>
    </source>
</evidence>
<dbReference type="Gene3D" id="3.30.60.90">
    <property type="match status" value="1"/>
</dbReference>
<dbReference type="Pfam" id="PF00397">
    <property type="entry name" value="WW"/>
    <property type="match status" value="1"/>
</dbReference>
<evidence type="ECO:0000313" key="17">
    <source>
        <dbReference type="EMBL" id="CAG5117361.1"/>
    </source>
</evidence>
<keyword evidence="9" id="KW-0472">Membrane</keyword>
<evidence type="ECO:0000256" key="5">
    <source>
        <dbReference type="ARBA" id="ARBA00022723"/>
    </source>
</evidence>
<dbReference type="PANTHER" id="PTHR12268:SF14">
    <property type="entry name" value="DYSTROPHIN-1"/>
    <property type="match status" value="1"/>
</dbReference>
<dbReference type="EMBL" id="CAJHNH020000391">
    <property type="protein sequence ID" value="CAG5117361.1"/>
    <property type="molecule type" value="Genomic_DNA"/>
</dbReference>
<evidence type="ECO:0000256" key="7">
    <source>
        <dbReference type="ARBA" id="ARBA00022833"/>
    </source>
</evidence>
<keyword evidence="13" id="KW-0175">Coiled coil</keyword>
<feature type="non-terminal residue" evidence="17">
    <location>
        <position position="1"/>
    </location>
</feature>
<evidence type="ECO:0000256" key="10">
    <source>
        <dbReference type="ARBA" id="ARBA00023203"/>
    </source>
</evidence>
<dbReference type="PROSITE" id="PS50020">
    <property type="entry name" value="WW_DOMAIN_2"/>
    <property type="match status" value="1"/>
</dbReference>
<keyword evidence="6 12" id="KW-0863">Zinc-finger</keyword>
<keyword evidence="5" id="KW-0479">Metal-binding</keyword>
<evidence type="ECO:0000259" key="16">
    <source>
        <dbReference type="PROSITE" id="PS50135"/>
    </source>
</evidence>
<dbReference type="GO" id="GO:0016010">
    <property type="term" value="C:dystrophin-associated glycoprotein complex"/>
    <property type="evidence" value="ECO:0007669"/>
    <property type="project" value="UniProtKB-ARBA"/>
</dbReference>
<reference evidence="17" key="1">
    <citation type="submission" date="2021-04" db="EMBL/GenBank/DDBJ databases">
        <authorList>
            <consortium name="Molecular Ecology Group"/>
        </authorList>
    </citation>
    <scope>NUCLEOTIDE SEQUENCE</scope>
</reference>
<dbReference type="SMART" id="SM00456">
    <property type="entry name" value="WW"/>
    <property type="match status" value="1"/>
</dbReference>
<dbReference type="GO" id="GO:0045202">
    <property type="term" value="C:synapse"/>
    <property type="evidence" value="ECO:0007669"/>
    <property type="project" value="GOC"/>
</dbReference>
<dbReference type="SMART" id="SM00150">
    <property type="entry name" value="SPEC"/>
    <property type="match status" value="2"/>
</dbReference>
<dbReference type="OrthoDB" id="10057795at2759"/>
<evidence type="ECO:0000256" key="1">
    <source>
        <dbReference type="ARBA" id="ARBA00004245"/>
    </source>
</evidence>
<evidence type="ECO:0000256" key="2">
    <source>
        <dbReference type="ARBA" id="ARBA00004278"/>
    </source>
</evidence>
<dbReference type="InterPro" id="IPR015154">
    <property type="entry name" value="EF-hand_dom_typ2"/>
</dbReference>
<dbReference type="SUPFAM" id="SSF57850">
    <property type="entry name" value="RING/U-box"/>
    <property type="match status" value="1"/>
</dbReference>
<keyword evidence="7" id="KW-0862">Zinc</keyword>
<evidence type="ECO:0000256" key="3">
    <source>
        <dbReference type="ARBA" id="ARBA00022475"/>
    </source>
</evidence>
<sequence length="959" mass="109690">DLQAEVDSYQNAFDNINHTGSQVTRAMVAPDSHKLQARLEEMNKRWLHLMEKSMEIRGRLESNTDQWARLVKTLQTLLTWVSERQVELHQQQPIGGDLASVQRQAVENQRLQQQLELKRPLIEQSLDAGKFYLREEGEDLRYDSSGESTDDSYPDGTSEKDARLLIRKIGSQVRLLNQRWAELNQNSMKWQMKLDEVVERMMMFHDSMDCLHDRLVAAEREIKDWPNVADIIIGELQTEIDRTKSFQLRYPLQGEVDDVTDQANRLQEADVILSHHNVHRLEDFTQRWNSLHKMLQDRLQHLQDALNAYGPNSQHFLTESVDSPWERAVAGNKVPYYINHATETTQWDHPQLTALMEALMELNKIRFAAYRTGMKLRMLQKKLCLDMVSLQMVVDAFDSHGLRGRNDKLIDVGEMIECLSTIFEAAAKFHPQIVNVPLSVDLTLNWILDVYDSVRSGKVRALSFKVGLVLLCQAQLEDKYRYIFRLIADTNKFADQRKLGLLLYDCMQIPRQLGEIASFGGSNIEPSVRSCFEKANGRPEIEASHFLEWLKLEPQSLVWLPVLHRLAAAETAKHPSQVYRCLKCFNFDVCQNCFFSGRIAKSHKLTHPMQEYCTTTTSGEDMRDFSKVFKNKFKSKRHFKKHPRRGYLPVDSHLEGDSLESPNPSPQHSISQDMHSRLEMMSSRIAEVEQRQGAVSDIEDEHHLIAQYCSSLNGDPSSHALKSPMQIMMAVDAEQRQELETMIHDLEDENRTLQAEYDRLRQVAEQRSESSPRMLGGDEETNNSSRDEEMLAEAKLLRHHKGRLEARMRVLEDHNQQLEAQLGRLKQLLDQQPQVDHSYLSYDSSSRTTPVTTPSSSQSSLPTGPVRYRLAPQMESTPHTNGHSGFSDDLDLSGFVTEINSPPHYSAIKARGASNIGDLFHSAGEVGQAVGSLVTVMTDEDAMTPNSIDGTAIKHTERL</sequence>
<dbReference type="SUPFAM" id="SSF51045">
    <property type="entry name" value="WW domain"/>
    <property type="match status" value="1"/>
</dbReference>
<dbReference type="PANTHER" id="PTHR12268">
    <property type="entry name" value="E3 UBIQUITIN-PROTEIN LIGASE KCMF1"/>
    <property type="match status" value="1"/>
</dbReference>
<dbReference type="Pfam" id="PF09069">
    <property type="entry name" value="EF-hand_3"/>
    <property type="match status" value="1"/>
</dbReference>
<dbReference type="Proteomes" id="UP000678393">
    <property type="component" value="Unassembled WGS sequence"/>
</dbReference>
<protein>
    <recommendedName>
        <fullName evidence="19">Dystrophin</fullName>
    </recommendedName>
</protein>
<keyword evidence="8" id="KW-0106">Calcium</keyword>
<gene>
    <name evidence="17" type="ORF">CUNI_LOCUS2919</name>
</gene>
<keyword evidence="4" id="KW-0963">Cytoplasm</keyword>
<dbReference type="InterPro" id="IPR036020">
    <property type="entry name" value="WW_dom_sf"/>
</dbReference>
<dbReference type="Gene3D" id="2.20.70.10">
    <property type="match status" value="1"/>
</dbReference>
<feature type="region of interest" description="Disordered" evidence="14">
    <location>
        <begin position="640"/>
        <end position="673"/>
    </location>
</feature>
<dbReference type="InterPro" id="IPR001202">
    <property type="entry name" value="WW_dom"/>
</dbReference>
<dbReference type="GO" id="GO:0042383">
    <property type="term" value="C:sarcolemma"/>
    <property type="evidence" value="ECO:0007669"/>
    <property type="project" value="UniProtKB-SubCell"/>
</dbReference>
<dbReference type="GO" id="GO:0005737">
    <property type="term" value="C:cytoplasm"/>
    <property type="evidence" value="ECO:0007669"/>
    <property type="project" value="UniProtKB-ARBA"/>
</dbReference>
<proteinExistence type="predicted"/>
<dbReference type="GO" id="GO:0005856">
    <property type="term" value="C:cytoskeleton"/>
    <property type="evidence" value="ECO:0007669"/>
    <property type="project" value="UniProtKB-SubCell"/>
</dbReference>
<dbReference type="Gene3D" id="1.20.58.60">
    <property type="match status" value="3"/>
</dbReference>
<dbReference type="InterPro" id="IPR011992">
    <property type="entry name" value="EF-hand-dom_pair"/>
</dbReference>
<evidence type="ECO:0000256" key="12">
    <source>
        <dbReference type="PROSITE-ProRule" id="PRU00228"/>
    </source>
</evidence>
<dbReference type="SUPFAM" id="SSF46966">
    <property type="entry name" value="Spectrin repeat"/>
    <property type="match status" value="2"/>
</dbReference>
<dbReference type="GO" id="GO:0099536">
    <property type="term" value="P:synaptic signaling"/>
    <property type="evidence" value="ECO:0007669"/>
    <property type="project" value="TreeGrafter"/>
</dbReference>
<evidence type="ECO:0000256" key="14">
    <source>
        <dbReference type="SAM" id="MobiDB-lite"/>
    </source>
</evidence>
<dbReference type="CDD" id="cd00176">
    <property type="entry name" value="SPEC"/>
    <property type="match status" value="1"/>
</dbReference>
<keyword evidence="3" id="KW-1003">Cell membrane</keyword>
<feature type="coiled-coil region" evidence="13">
    <location>
        <begin position="801"/>
        <end position="831"/>
    </location>
</feature>
<organism evidence="17 18">
    <name type="scientific">Candidula unifasciata</name>
    <dbReference type="NCBI Taxonomy" id="100452"/>
    <lineage>
        <taxon>Eukaryota</taxon>
        <taxon>Metazoa</taxon>
        <taxon>Spiralia</taxon>
        <taxon>Lophotrochozoa</taxon>
        <taxon>Mollusca</taxon>
        <taxon>Gastropoda</taxon>
        <taxon>Heterobranchia</taxon>
        <taxon>Euthyneura</taxon>
        <taxon>Panpulmonata</taxon>
        <taxon>Eupulmonata</taxon>
        <taxon>Stylommatophora</taxon>
        <taxon>Helicina</taxon>
        <taxon>Helicoidea</taxon>
        <taxon>Geomitridae</taxon>
        <taxon>Candidula</taxon>
    </lineage>
</organism>
<feature type="region of interest" description="Disordered" evidence="14">
    <location>
        <begin position="840"/>
        <end position="865"/>
    </location>
</feature>
<evidence type="ECO:0000256" key="11">
    <source>
        <dbReference type="ARBA" id="ARBA00023212"/>
    </source>
</evidence>
<feature type="region of interest" description="Disordered" evidence="14">
    <location>
        <begin position="763"/>
        <end position="788"/>
    </location>
</feature>
<evidence type="ECO:0000256" key="9">
    <source>
        <dbReference type="ARBA" id="ARBA00023136"/>
    </source>
</evidence>
<dbReference type="InterPro" id="IPR018159">
    <property type="entry name" value="Spectrin/alpha-actinin"/>
</dbReference>